<dbReference type="InterPro" id="IPR002182">
    <property type="entry name" value="NB-ARC"/>
</dbReference>
<accession>A0A445HUP1</accession>
<dbReference type="FunFam" id="3.40.50.10140:FF:000007">
    <property type="entry name" value="Disease resistance protein (TIR-NBS-LRR class)"/>
    <property type="match status" value="1"/>
</dbReference>
<gene>
    <name evidence="6" type="ORF">D0Y65_035349</name>
</gene>
<evidence type="ECO:0000256" key="4">
    <source>
        <dbReference type="ARBA" id="ARBA00023027"/>
    </source>
</evidence>
<dbReference type="Gramene" id="XM_028338686.1">
    <property type="protein sequence ID" value="XP_028194487.1"/>
    <property type="gene ID" value="LOC114379885"/>
</dbReference>
<keyword evidence="3" id="KW-0611">Plant defense</keyword>
<dbReference type="InterPro" id="IPR036390">
    <property type="entry name" value="WH_DNA-bd_sf"/>
</dbReference>
<name>A0A445HUP1_GLYSO</name>
<dbReference type="InterPro" id="IPR027417">
    <property type="entry name" value="P-loop_NTPase"/>
</dbReference>
<dbReference type="PANTHER" id="PTHR11017:SF455">
    <property type="entry name" value="NB-ARC DOMAIN PROTEIN"/>
    <property type="match status" value="1"/>
</dbReference>
<dbReference type="SUPFAM" id="SSF46785">
    <property type="entry name" value="Winged helix' DNA-binding domain"/>
    <property type="match status" value="1"/>
</dbReference>
<dbReference type="InterPro" id="IPR058192">
    <property type="entry name" value="WHD_ROQ1-like"/>
</dbReference>
<dbReference type="SUPFAM" id="SSF52540">
    <property type="entry name" value="P-loop containing nucleoside triphosphate hydrolases"/>
    <property type="match status" value="1"/>
</dbReference>
<protein>
    <submittedName>
        <fullName evidence="6">TMV resistance protein N isoform A</fullName>
    </submittedName>
</protein>
<dbReference type="Pfam" id="PF23282">
    <property type="entry name" value="WHD_ROQ1"/>
    <property type="match status" value="1"/>
</dbReference>
<reference evidence="6 7" key="1">
    <citation type="submission" date="2018-09" db="EMBL/GenBank/DDBJ databases">
        <title>A high-quality reference genome of wild soybean provides a powerful tool to mine soybean genomes.</title>
        <authorList>
            <person name="Xie M."/>
            <person name="Chung C.Y.L."/>
            <person name="Li M.-W."/>
            <person name="Wong F.-L."/>
            <person name="Chan T.-F."/>
            <person name="Lam H.-M."/>
        </authorList>
    </citation>
    <scope>NUCLEOTIDE SEQUENCE [LARGE SCALE GENOMIC DNA]</scope>
    <source>
        <strain evidence="7">cv. W05</strain>
        <tissue evidence="6">Hypocotyl of etiolated seedlings</tissue>
    </source>
</reference>
<dbReference type="InterPro" id="IPR042197">
    <property type="entry name" value="Apaf_helical"/>
</dbReference>
<dbReference type="SMR" id="A0A445HUP1"/>
<dbReference type="Pfam" id="PF23286">
    <property type="entry name" value="LRR_13"/>
    <property type="match status" value="1"/>
</dbReference>
<dbReference type="Pfam" id="PF01582">
    <property type="entry name" value="TIR"/>
    <property type="match status" value="1"/>
</dbReference>
<dbReference type="InterPro" id="IPR044974">
    <property type="entry name" value="Disease_R_plants"/>
</dbReference>
<dbReference type="Gene3D" id="3.80.10.10">
    <property type="entry name" value="Ribonuclease Inhibitor"/>
    <property type="match status" value="1"/>
</dbReference>
<dbReference type="Gene3D" id="3.40.50.300">
    <property type="entry name" value="P-loop containing nucleotide triphosphate hydrolases"/>
    <property type="match status" value="1"/>
</dbReference>
<dbReference type="SMART" id="SM00255">
    <property type="entry name" value="TIR"/>
    <property type="match status" value="1"/>
</dbReference>
<evidence type="ECO:0000256" key="2">
    <source>
        <dbReference type="ARBA" id="ARBA00022737"/>
    </source>
</evidence>
<dbReference type="Pfam" id="PF00931">
    <property type="entry name" value="NB-ARC"/>
    <property type="match status" value="1"/>
</dbReference>
<dbReference type="SUPFAM" id="SSF52058">
    <property type="entry name" value="L domain-like"/>
    <property type="match status" value="1"/>
</dbReference>
<organism evidence="6 7">
    <name type="scientific">Glycine soja</name>
    <name type="common">Wild soybean</name>
    <dbReference type="NCBI Taxonomy" id="3848"/>
    <lineage>
        <taxon>Eukaryota</taxon>
        <taxon>Viridiplantae</taxon>
        <taxon>Streptophyta</taxon>
        <taxon>Embryophyta</taxon>
        <taxon>Tracheophyta</taxon>
        <taxon>Spermatophyta</taxon>
        <taxon>Magnoliopsida</taxon>
        <taxon>eudicotyledons</taxon>
        <taxon>Gunneridae</taxon>
        <taxon>Pentapetalae</taxon>
        <taxon>rosids</taxon>
        <taxon>fabids</taxon>
        <taxon>Fabales</taxon>
        <taxon>Fabaceae</taxon>
        <taxon>Papilionoideae</taxon>
        <taxon>50 kb inversion clade</taxon>
        <taxon>NPAAA clade</taxon>
        <taxon>indigoferoid/millettioid clade</taxon>
        <taxon>Phaseoleae</taxon>
        <taxon>Glycine</taxon>
        <taxon>Glycine subgen. Soja</taxon>
    </lineage>
</organism>
<evidence type="ECO:0000313" key="6">
    <source>
        <dbReference type="EMBL" id="RZB77414.1"/>
    </source>
</evidence>
<dbReference type="InterPro" id="IPR000157">
    <property type="entry name" value="TIR_dom"/>
</dbReference>
<keyword evidence="1" id="KW-0433">Leucine-rich repeat</keyword>
<dbReference type="Gene3D" id="3.40.50.10140">
    <property type="entry name" value="Toll/interleukin-1 receptor homology (TIR) domain"/>
    <property type="match status" value="1"/>
</dbReference>
<dbReference type="Gramene" id="XM_028338687.1">
    <property type="protein sequence ID" value="XP_028194488.1"/>
    <property type="gene ID" value="LOC114379885"/>
</dbReference>
<dbReference type="EMBL" id="QZWG01000012">
    <property type="protein sequence ID" value="RZB77414.1"/>
    <property type="molecule type" value="Genomic_DNA"/>
</dbReference>
<dbReference type="GO" id="GO:0043531">
    <property type="term" value="F:ADP binding"/>
    <property type="evidence" value="ECO:0007669"/>
    <property type="project" value="InterPro"/>
</dbReference>
<dbReference type="InterPro" id="IPR035897">
    <property type="entry name" value="Toll_tir_struct_dom_sf"/>
</dbReference>
<proteinExistence type="predicted"/>
<keyword evidence="4" id="KW-0520">NAD</keyword>
<evidence type="ECO:0000256" key="1">
    <source>
        <dbReference type="ARBA" id="ARBA00022614"/>
    </source>
</evidence>
<dbReference type="InterPro" id="IPR032675">
    <property type="entry name" value="LRR_dom_sf"/>
</dbReference>
<dbReference type="AlphaFoldDB" id="A0A445HUP1"/>
<dbReference type="GO" id="GO:0006952">
    <property type="term" value="P:defense response"/>
    <property type="evidence" value="ECO:0007669"/>
    <property type="project" value="UniProtKB-KW"/>
</dbReference>
<evidence type="ECO:0000256" key="3">
    <source>
        <dbReference type="ARBA" id="ARBA00022821"/>
    </source>
</evidence>
<feature type="domain" description="TIR" evidence="5">
    <location>
        <begin position="16"/>
        <end position="184"/>
    </location>
</feature>
<sequence>MIKQPTPSLCSFTCGWTYDVFLSFSGIDTRHSFTDNLYNSLKQRGIHAFIDDEGLRRGEEITPTLLKAIRESRIGIIVFSKSYASSTYCLDELVEILECLKVEGRLVWPVFYDVDPSQVRYQTGTYAEALAKHKERFQDDKGKVQKWRKALHEAANLSGWHFQHGSESEYKFIKKIVDEASKKINRTPLHVADNPVGLESSVLEVMSLLGSGSEVSMVGIYGIGGIGKTTVARAAYNMIADQFEGLCFLADIREKAISKHRLVQLQETLLSDILGEKDIKVGDVSRGIPIIERRLRKKKVLLILDDVDKLVQLQVLAGGYCWFGSGSKIIITTRDKKLLATHGVVKLHEVKQLNDEKAFELFSWHAFKRNKFDPSYVDILNRAVFYACGLPLALEVIGSHLFGKSLDECNSALDKYERIPHRGIHDILKVSYDGLEEDEKGIFLDIACFFNTCNMRFVKQMLHARGFHAEDGIRVLSDKSLIKIDESGCVKMHDLIQHMGREIVRQESKLKPRKRSRLWLDEDIVRVLEENKGTDKIEAIMLNVRDKKEVQWSGKAFKKMKNLKILVIIGQAIFSSIPQHLPNSLRVLEWSSYPSPSLPPDFNPKELEILNMPQSCLEFFQPLKRFESLISVNFEDCKFLTELHSLCEVPFLRHLSLDNCTNLIKVHDSVGFLDNLLFLSAIGCTQLEILVPCIKLESLEFLDLTECFRLKSFPEVVGKMDKIKDVYLDKTGITKLPHSIGNLVGLERLYLRQCTQLYQLPISIHILPNVEVITDYGKRGFQLFEGYHEDKEKVSSEKSPSAMVDYNEGSFIYLDLCFPYISFHNVIEVCSPNPLECHNFGFLFKLLQAGSLNWYKPGSRTSSMQFWFRKKFPKIALCFSVEAYINRASWVLDFEFTLLINGTKQFSSSCNYITCKWNPILWCDLQCKEEGVFSKHEWNEVEILCDVKYPIPCGERVMVTARNKIGSLNWSLIYVYEEGNNMEDVEFKSSMLSFPFFGVKPMSSLPGCLYYQVV</sequence>
<keyword evidence="7" id="KW-1185">Reference proteome</keyword>
<keyword evidence="2" id="KW-0677">Repeat</keyword>
<evidence type="ECO:0000259" key="5">
    <source>
        <dbReference type="PROSITE" id="PS50104"/>
    </source>
</evidence>
<evidence type="ECO:0000313" key="7">
    <source>
        <dbReference type="Proteomes" id="UP000289340"/>
    </source>
</evidence>
<dbReference type="InterPro" id="IPR058546">
    <property type="entry name" value="RPS4B/Roq1-like_LRR"/>
</dbReference>
<dbReference type="PROSITE" id="PS50104">
    <property type="entry name" value="TIR"/>
    <property type="match status" value="1"/>
</dbReference>
<dbReference type="Proteomes" id="UP000289340">
    <property type="component" value="Chromosome 12"/>
</dbReference>
<dbReference type="GO" id="GO:0007165">
    <property type="term" value="P:signal transduction"/>
    <property type="evidence" value="ECO:0007669"/>
    <property type="project" value="InterPro"/>
</dbReference>
<dbReference type="PRINTS" id="PR00364">
    <property type="entry name" value="DISEASERSIST"/>
</dbReference>
<dbReference type="PANTHER" id="PTHR11017">
    <property type="entry name" value="LEUCINE-RICH REPEAT-CONTAINING PROTEIN"/>
    <property type="match status" value="1"/>
</dbReference>
<dbReference type="SUPFAM" id="SSF52200">
    <property type="entry name" value="Toll/Interleukin receptor TIR domain"/>
    <property type="match status" value="1"/>
</dbReference>
<dbReference type="Gene3D" id="1.10.8.430">
    <property type="entry name" value="Helical domain of apoptotic protease-activating factors"/>
    <property type="match status" value="1"/>
</dbReference>
<comment type="caution">
    <text evidence="6">The sequence shown here is derived from an EMBL/GenBank/DDBJ whole genome shotgun (WGS) entry which is preliminary data.</text>
</comment>